<dbReference type="GO" id="GO:0005741">
    <property type="term" value="C:mitochondrial outer membrane"/>
    <property type="evidence" value="ECO:0007669"/>
    <property type="project" value="UniProtKB-SubCell"/>
</dbReference>
<evidence type="ECO:0000256" key="3">
    <source>
        <dbReference type="ARBA" id="ARBA00004477"/>
    </source>
</evidence>
<dbReference type="PANTHER" id="PTHR10689:SF6">
    <property type="entry name" value="MICROSOMAL GLUTATHIONE S-TRANSFERASE 1"/>
    <property type="match status" value="1"/>
</dbReference>
<comment type="similarity">
    <text evidence="4">Belongs to the MAPEG family.</text>
</comment>
<comment type="caution">
    <text evidence="19">The sequence shown here is derived from an EMBL/GenBank/DDBJ whole genome shotgun (WGS) entry which is preliminary data.</text>
</comment>
<protein>
    <recommendedName>
        <fullName evidence="15">Microsomal glutathione S-transferase 1</fullName>
        <ecNumber evidence="5">2.5.1.18</ecNumber>
    </recommendedName>
</protein>
<comment type="catalytic activity">
    <reaction evidence="16">
        <text>RX + glutathione = an S-substituted glutathione + a halide anion + H(+)</text>
        <dbReference type="Rhea" id="RHEA:16437"/>
        <dbReference type="ChEBI" id="CHEBI:15378"/>
        <dbReference type="ChEBI" id="CHEBI:16042"/>
        <dbReference type="ChEBI" id="CHEBI:17792"/>
        <dbReference type="ChEBI" id="CHEBI:57925"/>
        <dbReference type="ChEBI" id="CHEBI:90779"/>
        <dbReference type="EC" id="2.5.1.18"/>
    </reaction>
    <physiologicalReaction direction="left-to-right" evidence="16">
        <dbReference type="Rhea" id="RHEA:16438"/>
    </physiologicalReaction>
</comment>
<keyword evidence="9" id="KW-0256">Endoplasmic reticulum</keyword>
<evidence type="ECO:0000313" key="20">
    <source>
        <dbReference type="Proteomes" id="UP001347796"/>
    </source>
</evidence>
<sequence length="153" mass="17542">MSAIYTLDNPVFRDFAIHSTAVMLKTLAMGPVTLYYRVRNKAYCNKEDTVWVGEKGAKPVLDDEDVERSRRCHLNDLENIVPYFMIGIVYIAARPKPSTALWHFRIFTASRFFFTLAYMIPLPIPSRGFGYYGGLFTTLSMAYTIIKEALNHV</sequence>
<dbReference type="EMBL" id="JAZGQO010000006">
    <property type="protein sequence ID" value="KAK6184276.1"/>
    <property type="molecule type" value="Genomic_DNA"/>
</dbReference>
<keyword evidence="13 17" id="KW-0472">Membrane</keyword>
<dbReference type="InterPro" id="IPR040162">
    <property type="entry name" value="MGST1-like"/>
</dbReference>
<evidence type="ECO:0000256" key="6">
    <source>
        <dbReference type="ARBA" id="ARBA00022679"/>
    </source>
</evidence>
<dbReference type="FunFam" id="1.20.120.550:FF:000002">
    <property type="entry name" value="Microsomal glutathione S-transferase 1"/>
    <property type="match status" value="1"/>
</dbReference>
<keyword evidence="7 17" id="KW-0812">Transmembrane</keyword>
<evidence type="ECO:0000256" key="5">
    <source>
        <dbReference type="ARBA" id="ARBA00012452"/>
    </source>
</evidence>
<dbReference type="GO" id="GO:0005789">
    <property type="term" value="C:endoplasmic reticulum membrane"/>
    <property type="evidence" value="ECO:0007669"/>
    <property type="project" value="UniProtKB-SubCell"/>
</dbReference>
<dbReference type="Pfam" id="PF01124">
    <property type="entry name" value="MAPEG"/>
    <property type="match status" value="1"/>
</dbReference>
<organism evidence="19 20">
    <name type="scientific">Patella caerulea</name>
    <name type="common">Rayed Mediterranean limpet</name>
    <dbReference type="NCBI Taxonomy" id="87958"/>
    <lineage>
        <taxon>Eukaryota</taxon>
        <taxon>Metazoa</taxon>
        <taxon>Spiralia</taxon>
        <taxon>Lophotrochozoa</taxon>
        <taxon>Mollusca</taxon>
        <taxon>Gastropoda</taxon>
        <taxon>Patellogastropoda</taxon>
        <taxon>Patelloidea</taxon>
        <taxon>Patellidae</taxon>
        <taxon>Patella</taxon>
    </lineage>
</organism>
<evidence type="ECO:0000256" key="1">
    <source>
        <dbReference type="ARBA" id="ARBA00003701"/>
    </source>
</evidence>
<dbReference type="Proteomes" id="UP001347796">
    <property type="component" value="Unassembled WGS sequence"/>
</dbReference>
<gene>
    <name evidence="19" type="ORF">SNE40_002042</name>
    <name evidence="18" type="ORF">SNE40_006776</name>
</gene>
<keyword evidence="6" id="KW-0808">Transferase</keyword>
<evidence type="ECO:0000256" key="13">
    <source>
        <dbReference type="ARBA" id="ARBA00023136"/>
    </source>
</evidence>
<evidence type="ECO:0000256" key="16">
    <source>
        <dbReference type="ARBA" id="ARBA00049385"/>
    </source>
</evidence>
<evidence type="ECO:0000256" key="7">
    <source>
        <dbReference type="ARBA" id="ARBA00022692"/>
    </source>
</evidence>
<evidence type="ECO:0000256" key="10">
    <source>
        <dbReference type="ARBA" id="ARBA00022989"/>
    </source>
</evidence>
<evidence type="ECO:0000256" key="8">
    <source>
        <dbReference type="ARBA" id="ARBA00022787"/>
    </source>
</evidence>
<evidence type="ECO:0000313" key="19">
    <source>
        <dbReference type="EMBL" id="KAK6190107.1"/>
    </source>
</evidence>
<keyword evidence="8" id="KW-1000">Mitochondrion outer membrane</keyword>
<accession>A0AAN8K6E8</accession>
<keyword evidence="12" id="KW-0496">Mitochondrion</keyword>
<dbReference type="EMBL" id="JAZGQO010000002">
    <property type="protein sequence ID" value="KAK6190107.1"/>
    <property type="molecule type" value="Genomic_DNA"/>
</dbReference>
<reference evidence="19 20" key="1">
    <citation type="submission" date="2024-01" db="EMBL/GenBank/DDBJ databases">
        <title>The genome of the rayed Mediterranean limpet Patella caerulea (Linnaeus, 1758).</title>
        <authorList>
            <person name="Anh-Thu Weber A."/>
            <person name="Halstead-Nussloch G."/>
        </authorList>
    </citation>
    <scope>NUCLEOTIDE SEQUENCE [LARGE SCALE GENOMIC DNA]</scope>
    <source>
        <strain evidence="19">AATW-2023a</strain>
        <tissue evidence="19">Whole specimen</tissue>
    </source>
</reference>
<name>A0AAN8K6E8_PATCE</name>
<comment type="subcellular location">
    <subcellularLocation>
        <location evidence="3">Endoplasmic reticulum membrane</location>
        <topology evidence="3">Multi-pass membrane protein</topology>
    </subcellularLocation>
    <subcellularLocation>
        <location evidence="2">Mitochondrion outer membrane</location>
    </subcellularLocation>
</comment>
<evidence type="ECO:0000256" key="2">
    <source>
        <dbReference type="ARBA" id="ARBA00004294"/>
    </source>
</evidence>
<dbReference type="AlphaFoldDB" id="A0AAN8K6E8"/>
<evidence type="ECO:0000256" key="4">
    <source>
        <dbReference type="ARBA" id="ARBA00010459"/>
    </source>
</evidence>
<dbReference type="EC" id="2.5.1.18" evidence="5"/>
<keyword evidence="11" id="KW-0007">Acetylation</keyword>
<evidence type="ECO:0000313" key="18">
    <source>
        <dbReference type="EMBL" id="KAK6184276.1"/>
    </source>
</evidence>
<proteinExistence type="inferred from homology"/>
<dbReference type="SUPFAM" id="SSF161084">
    <property type="entry name" value="MAPEG domain-like"/>
    <property type="match status" value="1"/>
</dbReference>
<feature type="transmembrane region" description="Helical" evidence="17">
    <location>
        <begin position="77"/>
        <end position="93"/>
    </location>
</feature>
<feature type="transmembrane region" description="Helical" evidence="17">
    <location>
        <begin position="15"/>
        <end position="36"/>
    </location>
</feature>
<dbReference type="InterPro" id="IPR001129">
    <property type="entry name" value="Membr-assoc_MAPEG"/>
</dbReference>
<evidence type="ECO:0000256" key="15">
    <source>
        <dbReference type="ARBA" id="ARBA00039397"/>
    </source>
</evidence>
<dbReference type="GO" id="GO:0004364">
    <property type="term" value="F:glutathione transferase activity"/>
    <property type="evidence" value="ECO:0007669"/>
    <property type="project" value="UniProtKB-EC"/>
</dbReference>
<dbReference type="PANTHER" id="PTHR10689">
    <property type="entry name" value="MICROSOMAL GLUTATHIONE S-TRANSFERASE 1"/>
    <property type="match status" value="1"/>
</dbReference>
<evidence type="ECO:0000256" key="14">
    <source>
        <dbReference type="ARBA" id="ARBA00038540"/>
    </source>
</evidence>
<dbReference type="InterPro" id="IPR023352">
    <property type="entry name" value="MAPEG-like_dom_sf"/>
</dbReference>
<evidence type="ECO:0000256" key="11">
    <source>
        <dbReference type="ARBA" id="ARBA00022990"/>
    </source>
</evidence>
<evidence type="ECO:0000256" key="9">
    <source>
        <dbReference type="ARBA" id="ARBA00022824"/>
    </source>
</evidence>
<evidence type="ECO:0000256" key="17">
    <source>
        <dbReference type="SAM" id="Phobius"/>
    </source>
</evidence>
<comment type="subunit">
    <text evidence="14">Homotrimer; The trimer binds only one molecule of glutathione.</text>
</comment>
<evidence type="ECO:0000256" key="12">
    <source>
        <dbReference type="ARBA" id="ARBA00023128"/>
    </source>
</evidence>
<dbReference type="Gene3D" id="1.20.120.550">
    <property type="entry name" value="Membrane associated eicosanoid/glutathione metabolism-like domain"/>
    <property type="match status" value="1"/>
</dbReference>
<comment type="function">
    <text evidence="1">Conjugation of reduced glutathione to a wide number of exogenous and endogenous hydrophobic electrophiles.</text>
</comment>
<keyword evidence="20" id="KW-1185">Reference proteome</keyword>
<keyword evidence="10 17" id="KW-1133">Transmembrane helix</keyword>